<dbReference type="AlphaFoldDB" id="W0JNR8"/>
<dbReference type="eggNOG" id="arCOG11234">
    <property type="taxonomic scope" value="Archaea"/>
</dbReference>
<keyword evidence="2" id="KW-1185">Reference proteome</keyword>
<dbReference type="RefSeq" id="WP_049953595.1">
    <property type="nucleotide sequence ID" value="NZ_CP007055.1"/>
</dbReference>
<protein>
    <submittedName>
        <fullName evidence="1">Uncharacterized protein</fullName>
    </submittedName>
</protein>
<evidence type="ECO:0000313" key="2">
    <source>
        <dbReference type="Proteomes" id="UP000019024"/>
    </source>
</evidence>
<organism evidence="1 2">
    <name type="scientific">Halostagnicola larsenii XH-48</name>
    <dbReference type="NCBI Taxonomy" id="797299"/>
    <lineage>
        <taxon>Archaea</taxon>
        <taxon>Methanobacteriati</taxon>
        <taxon>Methanobacteriota</taxon>
        <taxon>Stenosarchaea group</taxon>
        <taxon>Halobacteria</taxon>
        <taxon>Halobacteriales</taxon>
        <taxon>Natrialbaceae</taxon>
        <taxon>Halostagnicola</taxon>
    </lineage>
</organism>
<proteinExistence type="predicted"/>
<name>W0JNR8_9EURY</name>
<dbReference type="STRING" id="797299.HALLA_17655"/>
<reference evidence="1 2" key="1">
    <citation type="submission" date="2014-01" db="EMBL/GenBank/DDBJ databases">
        <authorList>
            <consortium name="DOE Joint Genome Institute"/>
            <person name="Anderson I."/>
            <person name="Huntemann M."/>
            <person name="Han J."/>
            <person name="Chen A."/>
            <person name="Kyrpides N."/>
            <person name="Mavromatis K."/>
            <person name="Markowitz V."/>
            <person name="Palaniappan K."/>
            <person name="Ivanova N."/>
            <person name="Schaumberg A."/>
            <person name="Pati A."/>
            <person name="Liolios K."/>
            <person name="Nordberg H.P."/>
            <person name="Cantor M.N."/>
            <person name="Hua S.X."/>
            <person name="Woyke T."/>
        </authorList>
    </citation>
    <scope>NUCLEOTIDE SEQUENCE [LARGE SCALE GENOMIC DNA]</scope>
    <source>
        <strain evidence="1 2">XH-48</strain>
    </source>
</reference>
<dbReference type="Proteomes" id="UP000019024">
    <property type="component" value="Chromosome"/>
</dbReference>
<dbReference type="KEGG" id="hlr:HALLA_17655"/>
<dbReference type="EMBL" id="CP007055">
    <property type="protein sequence ID" value="AHG00351.1"/>
    <property type="molecule type" value="Genomic_DNA"/>
</dbReference>
<dbReference type="GeneID" id="25146229"/>
<sequence length="66" mass="7607">MKYCHNCDWAIRETDGYTQHERSKQALEHYLETGHTIDTSTTAIRPRVPAVCEGVILEELLEPTTF</sequence>
<evidence type="ECO:0000313" key="1">
    <source>
        <dbReference type="EMBL" id="AHG00351.1"/>
    </source>
</evidence>
<dbReference type="HOGENOM" id="CLU_192656_0_0_2"/>
<dbReference type="OrthoDB" id="176261at2157"/>
<accession>W0JNR8</accession>
<gene>
    <name evidence="1" type="ORF">HALLA_17655</name>
</gene>